<name>A0ABP0J916_9DINO</name>
<dbReference type="PROSITE" id="PS50004">
    <property type="entry name" value="C2"/>
    <property type="match status" value="1"/>
</dbReference>
<comment type="caution">
    <text evidence="5">The sequence shown here is derived from an EMBL/GenBank/DDBJ whole genome shotgun (WGS) entry which is preliminary data.</text>
</comment>
<dbReference type="InterPro" id="IPR000008">
    <property type="entry name" value="C2_dom"/>
</dbReference>
<organism evidence="5 6">
    <name type="scientific">Durusdinium trenchii</name>
    <dbReference type="NCBI Taxonomy" id="1381693"/>
    <lineage>
        <taxon>Eukaryota</taxon>
        <taxon>Sar</taxon>
        <taxon>Alveolata</taxon>
        <taxon>Dinophyceae</taxon>
        <taxon>Suessiales</taxon>
        <taxon>Symbiodiniaceae</taxon>
        <taxon>Durusdinium</taxon>
    </lineage>
</organism>
<feature type="domain" description="C2" evidence="4">
    <location>
        <begin position="277"/>
        <end position="394"/>
    </location>
</feature>
<dbReference type="SUPFAM" id="SSF49562">
    <property type="entry name" value="C2 domain (Calcium/lipid-binding domain, CaLB)"/>
    <property type="match status" value="1"/>
</dbReference>
<dbReference type="PRINTS" id="PR00360">
    <property type="entry name" value="C2DOMAIN"/>
</dbReference>
<gene>
    <name evidence="5" type="ORF">SCF082_LOCUS10843</name>
</gene>
<evidence type="ECO:0000313" key="5">
    <source>
        <dbReference type="EMBL" id="CAK9010838.1"/>
    </source>
</evidence>
<evidence type="ECO:0000313" key="6">
    <source>
        <dbReference type="Proteomes" id="UP001642464"/>
    </source>
</evidence>
<accession>A0ABP0J916</accession>
<dbReference type="EMBL" id="CAXAMM010006380">
    <property type="protein sequence ID" value="CAK9010838.1"/>
    <property type="molecule type" value="Genomic_DNA"/>
</dbReference>
<evidence type="ECO:0000256" key="3">
    <source>
        <dbReference type="SAM" id="MobiDB-lite"/>
    </source>
</evidence>
<dbReference type="PANTHER" id="PTHR45911">
    <property type="entry name" value="C2 DOMAIN-CONTAINING PROTEIN"/>
    <property type="match status" value="1"/>
</dbReference>
<feature type="region of interest" description="Disordered" evidence="3">
    <location>
        <begin position="250"/>
        <end position="287"/>
    </location>
</feature>
<dbReference type="CDD" id="cd00030">
    <property type="entry name" value="C2"/>
    <property type="match status" value="1"/>
</dbReference>
<proteinExistence type="predicted"/>
<dbReference type="Pfam" id="PF00168">
    <property type="entry name" value="C2"/>
    <property type="match status" value="1"/>
</dbReference>
<keyword evidence="6" id="KW-1185">Reference proteome</keyword>
<dbReference type="Proteomes" id="UP001642464">
    <property type="component" value="Unassembled WGS sequence"/>
</dbReference>
<keyword evidence="1" id="KW-0479">Metal-binding</keyword>
<feature type="region of interest" description="Disordered" evidence="3">
    <location>
        <begin position="50"/>
        <end position="76"/>
    </location>
</feature>
<evidence type="ECO:0000259" key="4">
    <source>
        <dbReference type="PROSITE" id="PS50004"/>
    </source>
</evidence>
<keyword evidence="2" id="KW-0106">Calcium</keyword>
<sequence>MEEPNAPKADAGALLWLLGAADKPQRRTRKSPGVHTAWTARHVVPDPVPAHLASHHGGYVSPTATHRGGPPSREQCSERVRKSIARAKSKVRQPVIAWAQKQLNEEEEWIRSKLREEMEEDPFDENLTGGKCSLLGRSRGVRCTDHGADRYEALADKGLLLQLGGRETHRHLEQRKKELREKQMMMRINEARKAAVKDVESVAARRRAADILSELHKRTIFAELAQKRESQEREVKISVQVASQAAAIARQASPASNASSRGEDDVSEAPLKASSKSSGRVTIIAPPPEKTKPEVIRVTVHSAKGIRPADVNGLADPFCVVEVPGKPGMRVHTQVMRRTLNPEWDETFMLRNFTESDDVSFQVYDYDFDKNECLGTALVKGSRIVENGLFEEELQLEDTNNMRFLGRHNHASKGLLTVSVAILNTDGVTVRRADSFTRQLRMSFAGRMQAVREAIQERDEIAQPRS</sequence>
<evidence type="ECO:0000256" key="2">
    <source>
        <dbReference type="ARBA" id="ARBA00022837"/>
    </source>
</evidence>
<dbReference type="SMART" id="SM00239">
    <property type="entry name" value="C2"/>
    <property type="match status" value="1"/>
</dbReference>
<evidence type="ECO:0000256" key="1">
    <source>
        <dbReference type="ARBA" id="ARBA00022723"/>
    </source>
</evidence>
<dbReference type="Gene3D" id="2.60.40.150">
    <property type="entry name" value="C2 domain"/>
    <property type="match status" value="1"/>
</dbReference>
<dbReference type="InterPro" id="IPR035892">
    <property type="entry name" value="C2_domain_sf"/>
</dbReference>
<dbReference type="PANTHER" id="PTHR45911:SF4">
    <property type="entry name" value="MULTIPLE C2 AND TRANSMEMBRANE DOMAIN-CONTAINING PROTEIN"/>
    <property type="match status" value="1"/>
</dbReference>
<reference evidence="5 6" key="1">
    <citation type="submission" date="2024-02" db="EMBL/GenBank/DDBJ databases">
        <authorList>
            <person name="Chen Y."/>
            <person name="Shah S."/>
            <person name="Dougan E. K."/>
            <person name="Thang M."/>
            <person name="Chan C."/>
        </authorList>
    </citation>
    <scope>NUCLEOTIDE SEQUENCE [LARGE SCALE GENOMIC DNA]</scope>
</reference>
<protein>
    <submittedName>
        <fullName evidence="5">Protein unc-13 homolog D (Munc13-4)</fullName>
    </submittedName>
</protein>